<reference evidence="3 4" key="1">
    <citation type="journal article" date="2019" name="Int. J. Syst. Evol. Microbiol.">
        <title>The Global Catalogue of Microorganisms (GCM) 10K type strain sequencing project: providing services to taxonomists for standard genome sequencing and annotation.</title>
        <authorList>
            <consortium name="The Broad Institute Genomics Platform"/>
            <consortium name="The Broad Institute Genome Sequencing Center for Infectious Disease"/>
            <person name="Wu L."/>
            <person name="Ma J."/>
        </authorList>
    </citation>
    <scope>NUCLEOTIDE SEQUENCE [LARGE SCALE GENOMIC DNA]</scope>
    <source>
        <strain evidence="3 4">CGMCC 1.16026</strain>
    </source>
</reference>
<accession>A0ABD5QPZ5</accession>
<evidence type="ECO:0000313" key="3">
    <source>
        <dbReference type="EMBL" id="MFC5134337.1"/>
    </source>
</evidence>
<feature type="domain" description="Pyrrolo-quinoline quinone repeat" evidence="2">
    <location>
        <begin position="210"/>
        <end position="397"/>
    </location>
</feature>
<proteinExistence type="predicted"/>
<protein>
    <submittedName>
        <fullName evidence="3">PQQ-binding-like beta-propeller repeat protein</fullName>
    </submittedName>
</protein>
<feature type="compositionally biased region" description="Acidic residues" evidence="1">
    <location>
        <begin position="179"/>
        <end position="192"/>
    </location>
</feature>
<keyword evidence="4" id="KW-1185">Reference proteome</keyword>
<comment type="caution">
    <text evidence="3">The sequence shown here is derived from an EMBL/GenBank/DDBJ whole genome shotgun (WGS) entry which is preliminary data.</text>
</comment>
<dbReference type="EMBL" id="JBHSKV010000008">
    <property type="protein sequence ID" value="MFC5134337.1"/>
    <property type="molecule type" value="Genomic_DNA"/>
</dbReference>
<dbReference type="InterPro" id="IPR015943">
    <property type="entry name" value="WD40/YVTN_repeat-like_dom_sf"/>
</dbReference>
<dbReference type="SUPFAM" id="SSF50998">
    <property type="entry name" value="Quinoprotein alcohol dehydrogenase-like"/>
    <property type="match status" value="1"/>
</dbReference>
<evidence type="ECO:0000256" key="1">
    <source>
        <dbReference type="SAM" id="MobiDB-lite"/>
    </source>
</evidence>
<evidence type="ECO:0000259" key="2">
    <source>
        <dbReference type="Pfam" id="PF13360"/>
    </source>
</evidence>
<dbReference type="InterPro" id="IPR002372">
    <property type="entry name" value="PQQ_rpt_dom"/>
</dbReference>
<dbReference type="PANTHER" id="PTHR34512:SF30">
    <property type="entry name" value="OUTER MEMBRANE PROTEIN ASSEMBLY FACTOR BAMB"/>
    <property type="match status" value="1"/>
</dbReference>
<dbReference type="RefSeq" id="WP_122105435.1">
    <property type="nucleotide sequence ID" value="NZ_JBHSKV010000008.1"/>
</dbReference>
<dbReference type="Pfam" id="PF13360">
    <property type="entry name" value="PQQ_2"/>
    <property type="match status" value="1"/>
</dbReference>
<dbReference type="PROSITE" id="PS51257">
    <property type="entry name" value="PROKAR_LIPOPROTEIN"/>
    <property type="match status" value="1"/>
</dbReference>
<dbReference type="Proteomes" id="UP001596145">
    <property type="component" value="Unassembled WGS sequence"/>
</dbReference>
<evidence type="ECO:0000313" key="4">
    <source>
        <dbReference type="Proteomes" id="UP001596145"/>
    </source>
</evidence>
<organism evidence="3 4">
    <name type="scientific">Halorubrum glutamatedens</name>
    <dbReference type="NCBI Taxonomy" id="2707018"/>
    <lineage>
        <taxon>Archaea</taxon>
        <taxon>Methanobacteriati</taxon>
        <taxon>Methanobacteriota</taxon>
        <taxon>Stenosarchaea group</taxon>
        <taxon>Halobacteria</taxon>
        <taxon>Halobacteriales</taxon>
        <taxon>Haloferacaceae</taxon>
        <taxon>Halorubrum</taxon>
    </lineage>
</organism>
<gene>
    <name evidence="3" type="ORF">ACFPJA_06345</name>
</gene>
<sequence length="426" mass="44273">MNRRRLLAALATGSTAALAGCGYAYGGGDVRRTAFAGGTSVFMAGWSAHATAGDRIVFAESGDSPFEGERTAVDVIDRDAAVRWSFRHGDRSVGMAVDPAAERVYLRELGGVVAVTPPDESAGMGGADGTDDPDDTGRMEDTDGMDGGPSRRPDTPDWRASLADLTAEPVDGDGSSGNEPDDGEPGTDDSDEERPIAADAHGAYVAVDAEVVAVREGGVAWTVEPSASVDSSPPVDGLWGGGSDGPDGVVAVAGDAVVALAPDGSRRWRYEVGNEPTLTVDGDLVLCRDGDAVVALDRPDGGEAWRTEVGSGGVPPRVIEDRVAVTARGETRVLDRQSGDPLWRAGGAPGRDRYRSLVVDGGRAYYVGRGGEAIAVDADGRVWTRELELSGGKAVDGWLVDGAVAFAFDSGEFVWLQRRDEDPGLL</sequence>
<dbReference type="PANTHER" id="PTHR34512">
    <property type="entry name" value="CELL SURFACE PROTEIN"/>
    <property type="match status" value="1"/>
</dbReference>
<dbReference type="AlphaFoldDB" id="A0ABD5QPZ5"/>
<dbReference type="Gene3D" id="2.130.10.10">
    <property type="entry name" value="YVTN repeat-like/Quinoprotein amine dehydrogenase"/>
    <property type="match status" value="1"/>
</dbReference>
<feature type="region of interest" description="Disordered" evidence="1">
    <location>
        <begin position="115"/>
        <end position="194"/>
    </location>
</feature>
<name>A0ABD5QPZ5_9EURY</name>
<dbReference type="InterPro" id="IPR011047">
    <property type="entry name" value="Quinoprotein_ADH-like_sf"/>
</dbReference>